<reference evidence="3" key="1">
    <citation type="journal article" date="2019" name="Int. J. Syst. Evol. Microbiol.">
        <title>The Global Catalogue of Microorganisms (GCM) 10K type strain sequencing project: providing services to taxonomists for standard genome sequencing and annotation.</title>
        <authorList>
            <consortium name="The Broad Institute Genomics Platform"/>
            <consortium name="The Broad Institute Genome Sequencing Center for Infectious Disease"/>
            <person name="Wu L."/>
            <person name="Ma J."/>
        </authorList>
    </citation>
    <scope>NUCLEOTIDE SEQUENCE [LARGE SCALE GENOMIC DNA]</scope>
    <source>
        <strain evidence="3">JCM 4565</strain>
    </source>
</reference>
<dbReference type="Proteomes" id="UP001500063">
    <property type="component" value="Unassembled WGS sequence"/>
</dbReference>
<dbReference type="Pfam" id="PF04149">
    <property type="entry name" value="DUF397"/>
    <property type="match status" value="1"/>
</dbReference>
<name>A0ABN0XFN2_9ACTN</name>
<evidence type="ECO:0000313" key="3">
    <source>
        <dbReference type="Proteomes" id="UP001500063"/>
    </source>
</evidence>
<gene>
    <name evidence="2" type="ORF">GCM10010319_45820</name>
</gene>
<dbReference type="RefSeq" id="WP_344120414.1">
    <property type="nucleotide sequence ID" value="NZ_BAAABW010000025.1"/>
</dbReference>
<proteinExistence type="predicted"/>
<comment type="caution">
    <text evidence="2">The sequence shown here is derived from an EMBL/GenBank/DDBJ whole genome shotgun (WGS) entry which is preliminary data.</text>
</comment>
<accession>A0ABN0XFN2</accession>
<dbReference type="InterPro" id="IPR007278">
    <property type="entry name" value="DUF397"/>
</dbReference>
<keyword evidence="3" id="KW-1185">Reference proteome</keyword>
<sequence>MNTVNLCEVIWRKSSYSSGEGQCVEIAFLREVVATRDSKTPHGSALIFNADTWSAFTAGVKAGAFRGAL</sequence>
<organism evidence="2 3">
    <name type="scientific">Streptomyces blastmyceticus</name>
    <dbReference type="NCBI Taxonomy" id="68180"/>
    <lineage>
        <taxon>Bacteria</taxon>
        <taxon>Bacillati</taxon>
        <taxon>Actinomycetota</taxon>
        <taxon>Actinomycetes</taxon>
        <taxon>Kitasatosporales</taxon>
        <taxon>Streptomycetaceae</taxon>
        <taxon>Streptomyces</taxon>
    </lineage>
</organism>
<feature type="domain" description="DUF397" evidence="1">
    <location>
        <begin position="11"/>
        <end position="61"/>
    </location>
</feature>
<evidence type="ECO:0000259" key="1">
    <source>
        <dbReference type="Pfam" id="PF04149"/>
    </source>
</evidence>
<dbReference type="EMBL" id="BAAABW010000025">
    <property type="protein sequence ID" value="GAA0362936.1"/>
    <property type="molecule type" value="Genomic_DNA"/>
</dbReference>
<evidence type="ECO:0000313" key="2">
    <source>
        <dbReference type="EMBL" id="GAA0362936.1"/>
    </source>
</evidence>
<protein>
    <submittedName>
        <fullName evidence="2">DUF397 domain-containing protein</fullName>
    </submittedName>
</protein>